<dbReference type="Proteomes" id="UP000078561">
    <property type="component" value="Unassembled WGS sequence"/>
</dbReference>
<dbReference type="EMBL" id="LT554349">
    <property type="protein sequence ID" value="SAM03996.1"/>
    <property type="molecule type" value="Genomic_DNA"/>
</dbReference>
<reference evidence="5" key="1">
    <citation type="submission" date="2016-04" db="EMBL/GenBank/DDBJ databases">
        <authorList>
            <person name="Evans L.H."/>
            <person name="Alamgir A."/>
            <person name="Owens N."/>
            <person name="Weber N.D."/>
            <person name="Virtaneva K."/>
            <person name="Barbian K."/>
            <person name="Babar A."/>
            <person name="Rosenke K."/>
        </authorList>
    </citation>
    <scope>NUCLEOTIDE SEQUENCE [LARGE SCALE GENOMIC DNA]</scope>
    <source>
        <strain evidence="5">CBS 101.48</strain>
    </source>
</reference>
<dbReference type="Gene3D" id="2.80.10.50">
    <property type="match status" value="1"/>
</dbReference>
<evidence type="ECO:0000256" key="1">
    <source>
        <dbReference type="ARBA" id="ARBA00022729"/>
    </source>
</evidence>
<dbReference type="PANTHER" id="PTHR46809">
    <property type="entry name" value="STROMAL CELL-DERIVED FACTOR 2-LIKE PROTEIN"/>
    <property type="match status" value="1"/>
</dbReference>
<dbReference type="CDD" id="cd23279">
    <property type="entry name" value="beta-trefoil_MIR_SDF2-like"/>
    <property type="match status" value="1"/>
</dbReference>
<dbReference type="PROSITE" id="PS50919">
    <property type="entry name" value="MIR"/>
    <property type="match status" value="2"/>
</dbReference>
<name>A0A163JNU1_ABSGL</name>
<feature type="domain" description="MIR" evidence="4">
    <location>
        <begin position="93"/>
        <end position="145"/>
    </location>
</feature>
<dbReference type="Pfam" id="PF02815">
    <property type="entry name" value="MIR"/>
    <property type="match status" value="1"/>
</dbReference>
<dbReference type="OrthoDB" id="5588846at2759"/>
<sequence>MVTTTKLLLLLCGILPLALAATTIPEIEEGYDKVTCGSTIKLANKVTNYRLHSHGVSYGSGSGQQSVTGFSERDDPNSFWMIRAAHSMQCIRGQPVPCGAAIRLRHTNTKGYLHSHLHRSPLSAQQEVSCFDGNDGGDDWLVQCVDESQEFWLREQPIQLVHVDSNTFLTSSSNHQYGQPIPGQLEVAAAKSSSKNTHWLAQEGIYFAAK</sequence>
<dbReference type="AlphaFoldDB" id="A0A163JNU1"/>
<accession>A0A163JNU1</accession>
<dbReference type="SUPFAM" id="SSF82109">
    <property type="entry name" value="MIR domain"/>
    <property type="match status" value="1"/>
</dbReference>
<dbReference type="SMART" id="SM00472">
    <property type="entry name" value="MIR"/>
    <property type="match status" value="3"/>
</dbReference>
<evidence type="ECO:0000313" key="5">
    <source>
        <dbReference type="EMBL" id="SAM03996.1"/>
    </source>
</evidence>
<gene>
    <name evidence="5" type="primary">ABSGL_09856.1 scaffold 11783</name>
</gene>
<feature type="signal peptide" evidence="3">
    <location>
        <begin position="1"/>
        <end position="20"/>
    </location>
</feature>
<keyword evidence="6" id="KW-1185">Reference proteome</keyword>
<dbReference type="STRING" id="4829.A0A163JNU1"/>
<keyword evidence="2" id="KW-0677">Repeat</keyword>
<evidence type="ECO:0000256" key="2">
    <source>
        <dbReference type="ARBA" id="ARBA00022737"/>
    </source>
</evidence>
<dbReference type="OMA" id="KPQHGTR"/>
<dbReference type="InParanoid" id="A0A163JNU1"/>
<keyword evidence="1 3" id="KW-0732">Signal</keyword>
<evidence type="ECO:0000256" key="3">
    <source>
        <dbReference type="SAM" id="SignalP"/>
    </source>
</evidence>
<proteinExistence type="predicted"/>
<evidence type="ECO:0000259" key="4">
    <source>
        <dbReference type="PROSITE" id="PS50919"/>
    </source>
</evidence>
<dbReference type="InterPro" id="IPR036300">
    <property type="entry name" value="MIR_dom_sf"/>
</dbReference>
<evidence type="ECO:0000313" key="6">
    <source>
        <dbReference type="Proteomes" id="UP000078561"/>
    </source>
</evidence>
<dbReference type="InterPro" id="IPR016093">
    <property type="entry name" value="MIR_motif"/>
</dbReference>
<organism evidence="5">
    <name type="scientific">Absidia glauca</name>
    <name type="common">Pin mould</name>
    <dbReference type="NCBI Taxonomy" id="4829"/>
    <lineage>
        <taxon>Eukaryota</taxon>
        <taxon>Fungi</taxon>
        <taxon>Fungi incertae sedis</taxon>
        <taxon>Mucoromycota</taxon>
        <taxon>Mucoromycotina</taxon>
        <taxon>Mucoromycetes</taxon>
        <taxon>Mucorales</taxon>
        <taxon>Cunninghamellaceae</taxon>
        <taxon>Absidia</taxon>
    </lineage>
</organism>
<feature type="chain" id="PRO_5007843423" description="MIR domain-containing protein" evidence="3">
    <location>
        <begin position="21"/>
        <end position="210"/>
    </location>
</feature>
<dbReference type="PANTHER" id="PTHR46809:SF2">
    <property type="entry name" value="GH21273P"/>
    <property type="match status" value="1"/>
</dbReference>
<feature type="domain" description="MIR" evidence="4">
    <location>
        <begin position="31"/>
        <end position="85"/>
    </location>
</feature>
<protein>
    <recommendedName>
        <fullName evidence="4">MIR domain-containing protein</fullName>
    </recommendedName>
</protein>